<gene>
    <name evidence="10" type="ORF">SAMN04488117_10960</name>
</gene>
<evidence type="ECO:0000256" key="3">
    <source>
        <dbReference type="ARBA" id="ARBA00008031"/>
    </source>
</evidence>
<dbReference type="PANTHER" id="PTHR48073:SF2">
    <property type="entry name" value="O-SUCCINYLBENZOATE SYNTHASE"/>
    <property type="match status" value="1"/>
</dbReference>
<dbReference type="AlphaFoldDB" id="A0A1G7Q9I3"/>
<dbReference type="GO" id="GO:0006518">
    <property type="term" value="P:peptide metabolic process"/>
    <property type="evidence" value="ECO:0007669"/>
    <property type="project" value="UniProtKB-ARBA"/>
</dbReference>
<evidence type="ECO:0000313" key="10">
    <source>
        <dbReference type="EMBL" id="SDF95176.1"/>
    </source>
</evidence>
<evidence type="ECO:0000256" key="8">
    <source>
        <dbReference type="PIRSR" id="PIRSR613370-1"/>
    </source>
</evidence>
<dbReference type="GO" id="GO:0018850">
    <property type="term" value="F:chloromuconate cycloisomerase activity"/>
    <property type="evidence" value="ECO:0007669"/>
    <property type="project" value="InterPro"/>
</dbReference>
<dbReference type="InterPro" id="IPR013341">
    <property type="entry name" value="Mandelate_racemase_N_dom"/>
</dbReference>
<dbReference type="EMBL" id="FNBL01000009">
    <property type="protein sequence ID" value="SDF95176.1"/>
    <property type="molecule type" value="Genomic_DNA"/>
</dbReference>
<dbReference type="Gene3D" id="3.20.20.120">
    <property type="entry name" value="Enolase-like C-terminal domain"/>
    <property type="match status" value="1"/>
</dbReference>
<keyword evidence="5" id="KW-0058">Aromatic hydrocarbons catabolism</keyword>
<dbReference type="NCBIfam" id="TIGR02534">
    <property type="entry name" value="mucon_cyclo"/>
    <property type="match status" value="1"/>
</dbReference>
<keyword evidence="4" id="KW-0479">Metal-binding</keyword>
<dbReference type="GO" id="GO:0030145">
    <property type="term" value="F:manganese ion binding"/>
    <property type="evidence" value="ECO:0007669"/>
    <property type="project" value="InterPro"/>
</dbReference>
<evidence type="ECO:0000256" key="1">
    <source>
        <dbReference type="ARBA" id="ARBA00001936"/>
    </source>
</evidence>
<name>A0A1G7Q9I3_9RHOB</name>
<proteinExistence type="inferred from homology"/>
<reference evidence="10 11" key="1">
    <citation type="submission" date="2016-10" db="EMBL/GenBank/DDBJ databases">
        <authorList>
            <person name="de Groot N.N."/>
        </authorList>
    </citation>
    <scope>NUCLEOTIDE SEQUENCE [LARGE SCALE GENOMIC DNA]</scope>
    <source>
        <strain evidence="10 11">DSM 27375</strain>
    </source>
</reference>
<keyword evidence="7 10" id="KW-0413">Isomerase</keyword>
<organism evidence="10 11">
    <name type="scientific">Celeribacter baekdonensis</name>
    <dbReference type="NCBI Taxonomy" id="875171"/>
    <lineage>
        <taxon>Bacteria</taxon>
        <taxon>Pseudomonadati</taxon>
        <taxon>Pseudomonadota</taxon>
        <taxon>Alphaproteobacteria</taxon>
        <taxon>Rhodobacterales</taxon>
        <taxon>Roseobacteraceae</taxon>
        <taxon>Celeribacter</taxon>
    </lineage>
</organism>
<dbReference type="SFLD" id="SFLDG01258">
    <property type="entry name" value="(chloro)muconate_cycloisomeras"/>
    <property type="match status" value="1"/>
</dbReference>
<sequence>MNTPFSAMPTKTRISDDAATMDLAQATAIRSVSARIIEAPTRRKHKLSNTSLSHQGYIFVEVVLENGVVGFGEGSTLGGPRWAEESVEAMKANIDTYLAPALIGHPACFLEAAATKMAQAAKRNYTAKSALDMAMLDAVGKTLNVPAHVLLGGAQRASFSAIWALASGDAGQEVEEAKGMIEKGWFNRFKIKLGFADPLTDLARLAALKAALPEGTDMIADVNQGWSEADFIRYVPHLVDLGVSLIEQPLPAAQMPAMARIAARSPIPIMLDEGVSTLGEAMDGCGAGAGSVLSLKLCKHGGVHQLKRVAGIAQAAGVQLYGGCLLESSLGAAGHLHAFATLPNLDWGTEHFGPKILVEDLCSDGLRYENFEVHLPTGPGLGVTPDPDRINRYARKD</sequence>
<comment type="cofactor">
    <cofactor evidence="1">
        <name>Mn(2+)</name>
        <dbReference type="ChEBI" id="CHEBI:29035"/>
    </cofactor>
</comment>
<dbReference type="GO" id="GO:0016854">
    <property type="term" value="F:racemase and epimerase activity"/>
    <property type="evidence" value="ECO:0007669"/>
    <property type="project" value="UniProtKB-ARBA"/>
</dbReference>
<accession>A0A1G7Q9I3</accession>
<feature type="active site" description="Proton donor" evidence="8">
    <location>
        <position position="350"/>
    </location>
</feature>
<evidence type="ECO:0000256" key="6">
    <source>
        <dbReference type="ARBA" id="ARBA00023211"/>
    </source>
</evidence>
<dbReference type="RefSeq" id="WP_245708014.1">
    <property type="nucleotide sequence ID" value="NZ_FNBL01000009.1"/>
</dbReference>
<dbReference type="Proteomes" id="UP000182284">
    <property type="component" value="Unassembled WGS sequence"/>
</dbReference>
<dbReference type="SUPFAM" id="SSF54826">
    <property type="entry name" value="Enolase N-terminal domain-like"/>
    <property type="match status" value="1"/>
</dbReference>
<dbReference type="Pfam" id="PF02746">
    <property type="entry name" value="MR_MLE_N"/>
    <property type="match status" value="1"/>
</dbReference>
<dbReference type="InterPro" id="IPR036849">
    <property type="entry name" value="Enolase-like_C_sf"/>
</dbReference>
<dbReference type="Pfam" id="PF13378">
    <property type="entry name" value="MR_MLE_C"/>
    <property type="match status" value="1"/>
</dbReference>
<dbReference type="InterPro" id="IPR013342">
    <property type="entry name" value="Mandelate_racemase_C"/>
</dbReference>
<dbReference type="InterPro" id="IPR013370">
    <property type="entry name" value="Chloromuconate_cycloisomerase"/>
</dbReference>
<evidence type="ECO:0000256" key="7">
    <source>
        <dbReference type="ARBA" id="ARBA00023235"/>
    </source>
</evidence>
<dbReference type="Gene3D" id="3.30.390.10">
    <property type="entry name" value="Enolase-like, N-terminal domain"/>
    <property type="match status" value="1"/>
</dbReference>
<dbReference type="SFLD" id="SFLDG00180">
    <property type="entry name" value="muconate_cycloisomerase"/>
    <property type="match status" value="1"/>
</dbReference>
<comment type="similarity">
    <text evidence="3">Belongs to the mandelate racemase/muconate lactonizing enzyme family.</text>
</comment>
<dbReference type="GO" id="GO:0018849">
    <property type="term" value="F:muconate cycloisomerase activity"/>
    <property type="evidence" value="ECO:0007669"/>
    <property type="project" value="InterPro"/>
</dbReference>
<evidence type="ECO:0000256" key="2">
    <source>
        <dbReference type="ARBA" id="ARBA00005211"/>
    </source>
</evidence>
<dbReference type="InterPro" id="IPR029065">
    <property type="entry name" value="Enolase_C-like"/>
</dbReference>
<dbReference type="SMART" id="SM00922">
    <property type="entry name" value="MR_MLE"/>
    <property type="match status" value="1"/>
</dbReference>
<protein>
    <submittedName>
        <fullName evidence="10">Muconate cycloisomerase</fullName>
    </submittedName>
</protein>
<dbReference type="SFLD" id="SFLDS00001">
    <property type="entry name" value="Enolase"/>
    <property type="match status" value="1"/>
</dbReference>
<dbReference type="InterPro" id="IPR029017">
    <property type="entry name" value="Enolase-like_N"/>
</dbReference>
<evidence type="ECO:0000259" key="9">
    <source>
        <dbReference type="SMART" id="SM00922"/>
    </source>
</evidence>
<feature type="active site" description="Proton acceptor" evidence="8">
    <location>
        <position position="192"/>
    </location>
</feature>
<evidence type="ECO:0000256" key="4">
    <source>
        <dbReference type="ARBA" id="ARBA00022723"/>
    </source>
</evidence>
<evidence type="ECO:0000313" key="11">
    <source>
        <dbReference type="Proteomes" id="UP000182284"/>
    </source>
</evidence>
<keyword evidence="6" id="KW-0464">Manganese</keyword>
<dbReference type="SUPFAM" id="SSF51604">
    <property type="entry name" value="Enolase C-terminal domain-like"/>
    <property type="match status" value="1"/>
</dbReference>
<evidence type="ECO:0000256" key="5">
    <source>
        <dbReference type="ARBA" id="ARBA00022797"/>
    </source>
</evidence>
<feature type="domain" description="Mandelate racemase/muconate lactonizing enzyme C-terminal" evidence="9">
    <location>
        <begin position="170"/>
        <end position="268"/>
    </location>
</feature>
<comment type="pathway">
    <text evidence="2">Aromatic compound metabolism.</text>
</comment>
<dbReference type="PANTHER" id="PTHR48073">
    <property type="entry name" value="O-SUCCINYLBENZOATE SYNTHASE-RELATED"/>
    <property type="match status" value="1"/>
</dbReference>